<keyword evidence="4" id="KW-1185">Reference proteome</keyword>
<dbReference type="AlphaFoldDB" id="A0A246KTQ8"/>
<gene>
    <name evidence="2" type="ORF">CEE55_20035</name>
    <name evidence="1" type="ORF">STNY_R39720</name>
</gene>
<proteinExistence type="predicted"/>
<reference evidence="2 3" key="1">
    <citation type="submission" date="2017-06" db="EMBL/GenBank/DDBJ databases">
        <authorList>
            <person name="Kim H.J."/>
            <person name="Triplett B.A."/>
        </authorList>
    </citation>
    <scope>NUCLEOTIDE SEQUENCE [LARGE SCALE GENOMIC DNA]</scope>
    <source>
        <strain evidence="2 3">S18795</strain>
    </source>
</reference>
<accession>A0A246KTQ8</accession>
<evidence type="ECO:0000313" key="2">
    <source>
        <dbReference type="EMBL" id="OWR27825.1"/>
    </source>
</evidence>
<dbReference type="Proteomes" id="UP000197904">
    <property type="component" value="Unassembled WGS sequence"/>
</dbReference>
<dbReference type="Proteomes" id="UP000825066">
    <property type="component" value="Chromosome"/>
</dbReference>
<evidence type="ECO:0000313" key="3">
    <source>
        <dbReference type="Proteomes" id="UP000197904"/>
    </source>
</evidence>
<evidence type="ECO:0000313" key="1">
    <source>
        <dbReference type="EMBL" id="BCX45749.1"/>
    </source>
</evidence>
<dbReference type="EMBL" id="AP024684">
    <property type="protein sequence ID" value="BCX45749.1"/>
    <property type="molecule type" value="Genomic_DNA"/>
</dbReference>
<dbReference type="EMBL" id="NIXP01000135">
    <property type="protein sequence ID" value="OWR27825.1"/>
    <property type="molecule type" value="Genomic_DNA"/>
</dbReference>
<dbReference type="GeneID" id="93706608"/>
<sequence>MILLPGQYRILAYRGFHDLPRMMLVADSASKRWVLDCPFEDERDDYAPVYRIYAVDADIAVPSEVWERHIRGLLPDIGVLSVNSMQFDETRRAFFILM</sequence>
<protein>
    <submittedName>
        <fullName evidence="2">Uncharacterized protein</fullName>
    </submittedName>
</protein>
<organism evidence="2 3">
    <name type="scientific">Stenotrophomonas pavanii</name>
    <dbReference type="NCBI Taxonomy" id="487698"/>
    <lineage>
        <taxon>Bacteria</taxon>
        <taxon>Pseudomonadati</taxon>
        <taxon>Pseudomonadota</taxon>
        <taxon>Gammaproteobacteria</taxon>
        <taxon>Lysobacterales</taxon>
        <taxon>Lysobacteraceae</taxon>
        <taxon>Stenotrophomonas</taxon>
    </lineage>
</organism>
<name>A0A246KTQ8_9GAMM</name>
<dbReference type="RefSeq" id="WP_049468896.1">
    <property type="nucleotide sequence ID" value="NZ_AP024684.1"/>
</dbReference>
<evidence type="ECO:0000313" key="4">
    <source>
        <dbReference type="Proteomes" id="UP000825066"/>
    </source>
</evidence>
<reference evidence="1 4" key="2">
    <citation type="submission" date="2021-05" db="EMBL/GenBank/DDBJ databases">
        <title>Complete Genome Sequence of Stenotrophomonas pavanii strain Y.</title>
        <authorList>
            <person name="Dohra H."/>
            <person name="Mohad Din A.R.J."/>
            <person name="Suzuki K."/>
            <person name="Fatma A."/>
            <person name="Honjyo M."/>
            <person name="Nishimura T."/>
            <person name="Moriuch R."/>
            <person name="Masuda K."/>
            <person name="Minoura A."/>
            <person name="Tashiro Y."/>
            <person name="Futamata H."/>
        </authorList>
    </citation>
    <scope>NUCLEOTIDE SEQUENCE [LARGE SCALE GENOMIC DNA]</scope>
    <source>
        <strain evidence="1">Berkeley</strain>
        <strain evidence="4">Y</strain>
    </source>
</reference>